<dbReference type="STRING" id="984485.A0A1E4RKS2"/>
<feature type="domain" description="FAD dependent oxidoreductase" evidence="8">
    <location>
        <begin position="4"/>
        <end position="349"/>
    </location>
</feature>
<evidence type="ECO:0000256" key="7">
    <source>
        <dbReference type="SAM" id="SignalP"/>
    </source>
</evidence>
<dbReference type="GO" id="GO:0071949">
    <property type="term" value="F:FAD binding"/>
    <property type="evidence" value="ECO:0007669"/>
    <property type="project" value="InterPro"/>
</dbReference>
<proteinExistence type="inferred from homology"/>
<organism evidence="9 10">
    <name type="scientific">Hyphopichia burtonii NRRL Y-1933</name>
    <dbReference type="NCBI Taxonomy" id="984485"/>
    <lineage>
        <taxon>Eukaryota</taxon>
        <taxon>Fungi</taxon>
        <taxon>Dikarya</taxon>
        <taxon>Ascomycota</taxon>
        <taxon>Saccharomycotina</taxon>
        <taxon>Pichiomycetes</taxon>
        <taxon>Debaryomycetaceae</taxon>
        <taxon>Hyphopichia</taxon>
    </lineage>
</organism>
<dbReference type="InterPro" id="IPR006181">
    <property type="entry name" value="D-amino_acid_oxidase_CS"/>
</dbReference>
<dbReference type="AlphaFoldDB" id="A0A1E4RKS2"/>
<dbReference type="Pfam" id="PF01266">
    <property type="entry name" value="DAO"/>
    <property type="match status" value="1"/>
</dbReference>
<keyword evidence="10" id="KW-1185">Reference proteome</keyword>
<feature type="chain" id="PRO_5009162332" evidence="7">
    <location>
        <begin position="19"/>
        <end position="361"/>
    </location>
</feature>
<dbReference type="InterPro" id="IPR023209">
    <property type="entry name" value="DAO"/>
</dbReference>
<dbReference type="PROSITE" id="PS00677">
    <property type="entry name" value="DAO"/>
    <property type="match status" value="1"/>
</dbReference>
<reference evidence="10" key="1">
    <citation type="submission" date="2016-05" db="EMBL/GenBank/DDBJ databases">
        <title>Comparative genomics of biotechnologically important yeasts.</title>
        <authorList>
            <consortium name="DOE Joint Genome Institute"/>
            <person name="Riley R."/>
            <person name="Haridas S."/>
            <person name="Wolfe K.H."/>
            <person name="Lopes M.R."/>
            <person name="Hittinger C.T."/>
            <person name="Goker M."/>
            <person name="Salamov A."/>
            <person name="Wisecaver J."/>
            <person name="Long T.M."/>
            <person name="Aerts A.L."/>
            <person name="Barry K."/>
            <person name="Choi C."/>
            <person name="Clum A."/>
            <person name="Coughlan A.Y."/>
            <person name="Deshpande S."/>
            <person name="Douglass A.P."/>
            <person name="Hanson S.J."/>
            <person name="Klenk H.-P."/>
            <person name="Labutti K."/>
            <person name="Lapidus A."/>
            <person name="Lindquist E."/>
            <person name="Lipzen A."/>
            <person name="Meier-Kolthoff J.P."/>
            <person name="Ohm R.A."/>
            <person name="Otillar R.P."/>
            <person name="Pangilinan J."/>
            <person name="Peng Y."/>
            <person name="Rokas A."/>
            <person name="Rosa C.A."/>
            <person name="Scheuner C."/>
            <person name="Sibirny A.A."/>
            <person name="Slot J.C."/>
            <person name="Stielow J.B."/>
            <person name="Sun H."/>
            <person name="Kurtzman C.P."/>
            <person name="Blackwell M."/>
            <person name="Grigoriev I.V."/>
            <person name="Jeffries T.W."/>
        </authorList>
    </citation>
    <scope>NUCLEOTIDE SEQUENCE [LARGE SCALE GENOMIC DNA]</scope>
    <source>
        <strain evidence="10">NRRL Y-1933</strain>
    </source>
</reference>
<sequence length="361" mass="40639">MAKKIVILGAGVIGLTTALQLKKSNSEYDITVIGQHIPGDIDIEYTSPFAGANWHSFATLEDKTLQEFDKPGYFEFIRLAKFEPRSGVWLQPNVEYNNEDAAKNQDKFKYRTSPWFKDFTNFRFIEKKDLPEGMVSGSVFDGVVISTQIYLQYLVQRLLEMGVGIKRVAKLQSIQEALNHHSSGEKADLVINSSGLLSKNLSGFKDDKLVYPVRGQVLHVRNNAKTELHVGDFPGFPNESLYIMPRKEGGSIVGGCFERDLNNLQEDKELTKRIIERAKKYAPDMVNPNYKNNPTEIDIIRVNVGLRPFRESGARVEIDPDHSEWLIHNYGAGGGGYQGSYGYANKVVQLANQLFAKKSKL</sequence>
<evidence type="ECO:0000256" key="5">
    <source>
        <dbReference type="ARBA" id="ARBA00023002"/>
    </source>
</evidence>
<evidence type="ECO:0000256" key="1">
    <source>
        <dbReference type="ARBA" id="ARBA00001974"/>
    </source>
</evidence>
<dbReference type="GO" id="GO:0003884">
    <property type="term" value="F:D-amino-acid oxidase activity"/>
    <property type="evidence" value="ECO:0007669"/>
    <property type="project" value="InterPro"/>
</dbReference>
<dbReference type="PIRSF" id="PIRSF000189">
    <property type="entry name" value="D-aa_oxidase"/>
    <property type="match status" value="1"/>
</dbReference>
<dbReference type="InterPro" id="IPR006076">
    <property type="entry name" value="FAD-dep_OxRdtase"/>
</dbReference>
<dbReference type="RefSeq" id="XP_020076752.1">
    <property type="nucleotide sequence ID" value="XM_020221063.1"/>
</dbReference>
<comment type="similarity">
    <text evidence="2">Belongs to the DAMOX/DASOX family.</text>
</comment>
<comment type="cofactor">
    <cofactor evidence="1 6">
        <name>FAD</name>
        <dbReference type="ChEBI" id="CHEBI:57692"/>
    </cofactor>
</comment>
<name>A0A1E4RKS2_9ASCO</name>
<dbReference type="PANTHER" id="PTHR11530">
    <property type="entry name" value="D-AMINO ACID OXIDASE"/>
    <property type="match status" value="1"/>
</dbReference>
<evidence type="ECO:0000256" key="3">
    <source>
        <dbReference type="ARBA" id="ARBA00022630"/>
    </source>
</evidence>
<evidence type="ECO:0000313" key="9">
    <source>
        <dbReference type="EMBL" id="ODV67685.1"/>
    </source>
</evidence>
<keyword evidence="3" id="KW-0285">Flavoprotein</keyword>
<feature type="signal peptide" evidence="7">
    <location>
        <begin position="1"/>
        <end position="18"/>
    </location>
</feature>
<dbReference type="OrthoDB" id="409956at2759"/>
<dbReference type="SUPFAM" id="SSF54373">
    <property type="entry name" value="FAD-linked reductases, C-terminal domain"/>
    <property type="match status" value="1"/>
</dbReference>
<evidence type="ECO:0000313" key="10">
    <source>
        <dbReference type="Proteomes" id="UP000095085"/>
    </source>
</evidence>
<dbReference type="GO" id="GO:0019478">
    <property type="term" value="P:D-amino acid catabolic process"/>
    <property type="evidence" value="ECO:0007669"/>
    <property type="project" value="TreeGrafter"/>
</dbReference>
<keyword evidence="7" id="KW-0732">Signal</keyword>
<dbReference type="GO" id="GO:0005737">
    <property type="term" value="C:cytoplasm"/>
    <property type="evidence" value="ECO:0007669"/>
    <property type="project" value="TreeGrafter"/>
</dbReference>
<feature type="binding site" evidence="6">
    <location>
        <position position="334"/>
    </location>
    <ligand>
        <name>D-dopa</name>
        <dbReference type="ChEBI" id="CHEBI:149689"/>
    </ligand>
</feature>
<evidence type="ECO:0000256" key="6">
    <source>
        <dbReference type="PIRSR" id="PIRSR000189-1"/>
    </source>
</evidence>
<dbReference type="Gene3D" id="3.40.50.720">
    <property type="entry name" value="NAD(P)-binding Rossmann-like Domain"/>
    <property type="match status" value="1"/>
</dbReference>
<dbReference type="GeneID" id="30995613"/>
<evidence type="ECO:0000256" key="2">
    <source>
        <dbReference type="ARBA" id="ARBA00006730"/>
    </source>
</evidence>
<dbReference type="Proteomes" id="UP000095085">
    <property type="component" value="Unassembled WGS sequence"/>
</dbReference>
<evidence type="ECO:0000259" key="8">
    <source>
        <dbReference type="Pfam" id="PF01266"/>
    </source>
</evidence>
<protein>
    <submittedName>
        <fullName evidence="9">Nucleotide-binding domain-containing protein</fullName>
    </submittedName>
</protein>
<keyword evidence="4 6" id="KW-0274">FAD</keyword>
<dbReference type="SUPFAM" id="SSF51971">
    <property type="entry name" value="Nucleotide-binding domain"/>
    <property type="match status" value="1"/>
</dbReference>
<dbReference type="EMBL" id="KV454540">
    <property type="protein sequence ID" value="ODV67685.1"/>
    <property type="molecule type" value="Genomic_DNA"/>
</dbReference>
<accession>A0A1E4RKS2</accession>
<dbReference type="PANTHER" id="PTHR11530:SF16">
    <property type="entry name" value="D-AMINO ACID OXIDASE (AFU_ORTHOLOGUE AFUA_5G11290)"/>
    <property type="match status" value="1"/>
</dbReference>
<dbReference type="Gene3D" id="3.30.9.10">
    <property type="entry name" value="D-Amino Acid Oxidase, subunit A, domain 2"/>
    <property type="match status" value="1"/>
</dbReference>
<feature type="binding site" evidence="6">
    <location>
        <begin position="46"/>
        <end position="47"/>
    </location>
    <ligand>
        <name>FAD</name>
        <dbReference type="ChEBI" id="CHEBI:57692"/>
    </ligand>
</feature>
<gene>
    <name evidence="9" type="ORF">HYPBUDRAFT_152521</name>
</gene>
<keyword evidence="5" id="KW-0560">Oxidoreductase</keyword>
<evidence type="ECO:0000256" key="4">
    <source>
        <dbReference type="ARBA" id="ARBA00022827"/>
    </source>
</evidence>